<dbReference type="PROSITE" id="PS50082">
    <property type="entry name" value="WD_REPEATS_2"/>
    <property type="match status" value="2"/>
</dbReference>
<dbReference type="GO" id="GO:0051015">
    <property type="term" value="F:actin filament binding"/>
    <property type="evidence" value="ECO:0007669"/>
    <property type="project" value="TreeGrafter"/>
</dbReference>
<dbReference type="PANTHER" id="PTHR10856">
    <property type="entry name" value="CORONIN"/>
    <property type="match status" value="1"/>
</dbReference>
<feature type="repeat" description="WD" evidence="6">
    <location>
        <begin position="74"/>
        <end position="116"/>
    </location>
</feature>
<dbReference type="InterPro" id="IPR015943">
    <property type="entry name" value="WD40/YVTN_repeat-like_dom_sf"/>
</dbReference>
<evidence type="ECO:0000256" key="1">
    <source>
        <dbReference type="ARBA" id="ARBA00009482"/>
    </source>
</evidence>
<dbReference type="Pfam" id="PF12894">
    <property type="entry name" value="ANAPC4_WD40"/>
    <property type="match status" value="1"/>
</dbReference>
<keyword evidence="11" id="KW-1185">Reference proteome</keyword>
<dbReference type="AlphaFoldDB" id="A0A9N9NPF1"/>
<reference evidence="10" key="1">
    <citation type="submission" date="2021-06" db="EMBL/GenBank/DDBJ databases">
        <authorList>
            <person name="Kallberg Y."/>
            <person name="Tangrot J."/>
            <person name="Rosling A."/>
        </authorList>
    </citation>
    <scope>NUCLEOTIDE SEQUENCE</scope>
    <source>
        <strain evidence="10">CL551</strain>
    </source>
</reference>
<dbReference type="Gene3D" id="2.130.10.10">
    <property type="entry name" value="YVTN repeat-like/Quinoprotein amine dehydrogenase"/>
    <property type="match status" value="1"/>
</dbReference>
<dbReference type="InterPro" id="IPR019775">
    <property type="entry name" value="WD40_repeat_CS"/>
</dbReference>
<dbReference type="Pfam" id="PF00400">
    <property type="entry name" value="WD40"/>
    <property type="match status" value="2"/>
</dbReference>
<dbReference type="InterPro" id="IPR036322">
    <property type="entry name" value="WD40_repeat_dom_sf"/>
</dbReference>
<dbReference type="Proteomes" id="UP000789342">
    <property type="component" value="Unassembled WGS sequence"/>
</dbReference>
<evidence type="ECO:0000313" key="10">
    <source>
        <dbReference type="EMBL" id="CAG8748738.1"/>
    </source>
</evidence>
<dbReference type="PROSITE" id="PS50294">
    <property type="entry name" value="WD_REPEATS_REGION"/>
    <property type="match status" value="1"/>
</dbReference>
<dbReference type="PANTHER" id="PTHR10856:SF0">
    <property type="entry name" value="CORONIN"/>
    <property type="match status" value="1"/>
</dbReference>
<evidence type="ECO:0000313" key="11">
    <source>
        <dbReference type="Proteomes" id="UP000789342"/>
    </source>
</evidence>
<accession>A0A9N9NPF1</accession>
<dbReference type="SMART" id="SM00320">
    <property type="entry name" value="WD40"/>
    <property type="match status" value="4"/>
</dbReference>
<feature type="non-terminal residue" evidence="10">
    <location>
        <position position="1"/>
    </location>
</feature>
<dbReference type="PROSITE" id="PS00678">
    <property type="entry name" value="WD_REPEATS_1"/>
    <property type="match status" value="1"/>
</dbReference>
<dbReference type="SUPFAM" id="SSF50978">
    <property type="entry name" value="WD40 repeat-like"/>
    <property type="match status" value="1"/>
</dbReference>
<dbReference type="EMBL" id="CAJVPV010034344">
    <property type="protein sequence ID" value="CAG8748738.1"/>
    <property type="molecule type" value="Genomic_DNA"/>
</dbReference>
<evidence type="ECO:0000256" key="8">
    <source>
        <dbReference type="SAM" id="MobiDB-lite"/>
    </source>
</evidence>
<dbReference type="InterPro" id="IPR020472">
    <property type="entry name" value="WD40_PAC1"/>
</dbReference>
<evidence type="ECO:0000256" key="6">
    <source>
        <dbReference type="PROSITE-ProRule" id="PRU00221"/>
    </source>
</evidence>
<comment type="caution">
    <text evidence="10">The sequence shown here is derived from an EMBL/GenBank/DDBJ whole genome shotgun (WGS) entry which is preliminary data.</text>
</comment>
<sequence length="378" mass="42300">GGAFAVIPHKNVGKIGDSIPLYRAHTAPVLDTDFANFNDYVIASCSEDTKVMIWTVPEELGEPESPDIEPIVKLNGHGRKVGHVLFHPVADNVLASSSADLTIKLWDIEKGQEKQQLSDFLDFIQSMSWNYNGSLLATTCRDKKLRIFDVRSNKVVQEAASHQGVKGSRAVWLGDSDRLVTTGFSKMSDRQVFLWNTTDLDKPIKNIMLDTSSGVIMPFYDDDTKILYLAGKGYVFFGRGELVQDGNIRYYEFENDELHFLSEYKSSEPQRGMSFMPKRALNVSECEISRAYKVSSNSVEPISFVVPRRSDAFQADLFPPTLSDVPALTADEFFGGKNAKPNTISLENGFQAKEKKEFVSSAPKEEEKEVQLPKTEKD</sequence>
<proteinExistence type="inferred from homology"/>
<dbReference type="FunFam" id="2.130.10.10:FF:000502">
    <property type="entry name" value="Coronin"/>
    <property type="match status" value="1"/>
</dbReference>
<protein>
    <recommendedName>
        <fullName evidence="7">Coronin</fullName>
    </recommendedName>
</protein>
<evidence type="ECO:0000256" key="7">
    <source>
        <dbReference type="RuleBase" id="RU280818"/>
    </source>
</evidence>
<comment type="similarity">
    <text evidence="1 7">Belongs to the WD repeat coronin family.</text>
</comment>
<evidence type="ECO:0000256" key="2">
    <source>
        <dbReference type="ARBA" id="ARBA00022574"/>
    </source>
</evidence>
<dbReference type="InterPro" id="IPR015505">
    <property type="entry name" value="Coronin"/>
</dbReference>
<keyword evidence="5" id="KW-0009">Actin-binding</keyword>
<organism evidence="10 11">
    <name type="scientific">Acaulospora morrowiae</name>
    <dbReference type="NCBI Taxonomy" id="94023"/>
    <lineage>
        <taxon>Eukaryota</taxon>
        <taxon>Fungi</taxon>
        <taxon>Fungi incertae sedis</taxon>
        <taxon>Mucoromycota</taxon>
        <taxon>Glomeromycotina</taxon>
        <taxon>Glomeromycetes</taxon>
        <taxon>Diversisporales</taxon>
        <taxon>Acaulosporaceae</taxon>
        <taxon>Acaulospora</taxon>
    </lineage>
</organism>
<evidence type="ECO:0000256" key="4">
    <source>
        <dbReference type="ARBA" id="ARBA00023054"/>
    </source>
</evidence>
<feature type="non-terminal residue" evidence="10">
    <location>
        <position position="378"/>
    </location>
</feature>
<dbReference type="OrthoDB" id="1850764at2759"/>
<gene>
    <name evidence="10" type="ORF">AMORRO_LOCUS15208</name>
</gene>
<feature type="region of interest" description="Disordered" evidence="8">
    <location>
        <begin position="356"/>
        <end position="378"/>
    </location>
</feature>
<dbReference type="PRINTS" id="PR00320">
    <property type="entry name" value="GPROTEINBRPT"/>
</dbReference>
<feature type="domain" description="Anaphase-promoting complex subunit 4-like WD40" evidence="9">
    <location>
        <begin position="124"/>
        <end position="164"/>
    </location>
</feature>
<name>A0A9N9NPF1_9GLOM</name>
<keyword evidence="2 6" id="KW-0853">WD repeat</keyword>
<evidence type="ECO:0000259" key="9">
    <source>
        <dbReference type="Pfam" id="PF12894"/>
    </source>
</evidence>
<dbReference type="GO" id="GO:0007015">
    <property type="term" value="P:actin filament organization"/>
    <property type="evidence" value="ECO:0007669"/>
    <property type="project" value="TreeGrafter"/>
</dbReference>
<keyword evidence="4" id="KW-0175">Coiled coil</keyword>
<dbReference type="SMART" id="SM01167">
    <property type="entry name" value="DUF1900"/>
    <property type="match status" value="1"/>
</dbReference>
<dbReference type="Pfam" id="PF16300">
    <property type="entry name" value="WD40_4"/>
    <property type="match status" value="1"/>
</dbReference>
<dbReference type="InterPro" id="IPR001680">
    <property type="entry name" value="WD40_rpt"/>
</dbReference>
<feature type="repeat" description="WD" evidence="6">
    <location>
        <begin position="117"/>
        <end position="158"/>
    </location>
</feature>
<evidence type="ECO:0000256" key="5">
    <source>
        <dbReference type="ARBA" id="ARBA00023203"/>
    </source>
</evidence>
<evidence type="ECO:0000256" key="3">
    <source>
        <dbReference type="ARBA" id="ARBA00022737"/>
    </source>
</evidence>
<dbReference type="InterPro" id="IPR024977">
    <property type="entry name" value="Apc4-like_WD40_dom"/>
</dbReference>
<keyword evidence="3 7" id="KW-0677">Repeat</keyword>